<accession>A0A5P8KHM9</accession>
<dbReference type="PANTHER" id="PTHR37943:SF1">
    <property type="entry name" value="PROTEIN VES"/>
    <property type="match status" value="1"/>
</dbReference>
<gene>
    <name evidence="1" type="ORF">F9278_28545</name>
</gene>
<dbReference type="AlphaFoldDB" id="A0A5P8KHM9"/>
<dbReference type="Proteomes" id="UP000327294">
    <property type="component" value="Chromosome"/>
</dbReference>
<evidence type="ECO:0000313" key="1">
    <source>
        <dbReference type="EMBL" id="QFR02874.1"/>
    </source>
</evidence>
<sequence length="145" mass="15584">MLDPTRVAPTPWRNGAGATRELATGTDASGLVLWRVSVADLDRDAPFSTFPGLDRLFVALGPLRLTVDGRQRRLAAGDRARFAGEAPVAVALDTPTRALNVMTRRGACRAEVILRPATAPRLPADATVLLDELAADIRLFKEPDD</sequence>
<dbReference type="Gene3D" id="2.60.120.10">
    <property type="entry name" value="Jelly Rolls"/>
    <property type="match status" value="1"/>
</dbReference>
<reference evidence="1 2" key="1">
    <citation type="submission" date="2019-10" db="EMBL/GenBank/DDBJ databases">
        <title>Streptomyces sp. strain GY16 isolated from leaves of Broussonetia papyrifera.</title>
        <authorList>
            <person name="Mo P."/>
        </authorList>
    </citation>
    <scope>NUCLEOTIDE SEQUENCE [LARGE SCALE GENOMIC DNA]</scope>
    <source>
        <strain evidence="1 2">GY16</strain>
    </source>
</reference>
<protein>
    <submittedName>
        <fullName evidence="1">HutD family protein</fullName>
    </submittedName>
</protein>
<dbReference type="RefSeq" id="WP_152174185.1">
    <property type="nucleotide sequence ID" value="NZ_CP045096.1"/>
</dbReference>
<dbReference type="PANTHER" id="PTHR37943">
    <property type="entry name" value="PROTEIN VES"/>
    <property type="match status" value="1"/>
</dbReference>
<keyword evidence="2" id="KW-1185">Reference proteome</keyword>
<dbReference type="InterPro" id="IPR014710">
    <property type="entry name" value="RmlC-like_jellyroll"/>
</dbReference>
<dbReference type="Pfam" id="PF05962">
    <property type="entry name" value="HutD"/>
    <property type="match status" value="1"/>
</dbReference>
<dbReference type="InterPro" id="IPR011051">
    <property type="entry name" value="RmlC_Cupin_sf"/>
</dbReference>
<dbReference type="KEGG" id="sphv:F9278_28545"/>
<dbReference type="EMBL" id="CP045096">
    <property type="protein sequence ID" value="QFR02874.1"/>
    <property type="molecule type" value="Genomic_DNA"/>
</dbReference>
<name>A0A5P8KHM9_9ACTN</name>
<proteinExistence type="predicted"/>
<dbReference type="InterPro" id="IPR010282">
    <property type="entry name" value="Uncharacterised_HutD/Ves"/>
</dbReference>
<dbReference type="SUPFAM" id="SSF51182">
    <property type="entry name" value="RmlC-like cupins"/>
    <property type="match status" value="1"/>
</dbReference>
<organism evidence="1 2">
    <name type="scientific">Streptomyces phaeolivaceus</name>
    <dbReference type="NCBI Taxonomy" id="2653200"/>
    <lineage>
        <taxon>Bacteria</taxon>
        <taxon>Bacillati</taxon>
        <taxon>Actinomycetota</taxon>
        <taxon>Actinomycetes</taxon>
        <taxon>Kitasatosporales</taxon>
        <taxon>Streptomycetaceae</taxon>
        <taxon>Streptomyces</taxon>
    </lineage>
</organism>
<evidence type="ECO:0000313" key="2">
    <source>
        <dbReference type="Proteomes" id="UP000327294"/>
    </source>
</evidence>